<evidence type="ECO:0000259" key="7">
    <source>
        <dbReference type="Pfam" id="PF07992"/>
    </source>
</evidence>
<evidence type="ECO:0000313" key="9">
    <source>
        <dbReference type="Proteomes" id="UP001597034"/>
    </source>
</evidence>
<gene>
    <name evidence="8" type="ORF">ACFSBL_05075</name>
</gene>
<protein>
    <submittedName>
        <fullName evidence="8">NAD(P)/FAD-dependent oxidoreductase</fullName>
        <ecNumber evidence="8">1.6.5.-</ecNumber>
    </submittedName>
</protein>
<feature type="compositionally biased region" description="Acidic residues" evidence="6">
    <location>
        <begin position="187"/>
        <end position="207"/>
    </location>
</feature>
<dbReference type="AlphaFoldDB" id="A0ABD6DFE6"/>
<keyword evidence="5 8" id="KW-0560">Oxidoreductase</keyword>
<dbReference type="GO" id="GO:0016491">
    <property type="term" value="F:oxidoreductase activity"/>
    <property type="evidence" value="ECO:0007669"/>
    <property type="project" value="UniProtKB-KW"/>
</dbReference>
<dbReference type="SUPFAM" id="SSF51905">
    <property type="entry name" value="FAD/NAD(P)-binding domain"/>
    <property type="match status" value="2"/>
</dbReference>
<dbReference type="EMBL" id="JBHUDO010000001">
    <property type="protein sequence ID" value="MFD1645051.1"/>
    <property type="molecule type" value="Genomic_DNA"/>
</dbReference>
<evidence type="ECO:0000256" key="1">
    <source>
        <dbReference type="ARBA" id="ARBA00001974"/>
    </source>
</evidence>
<reference evidence="8 9" key="1">
    <citation type="journal article" date="2019" name="Int. J. Syst. Evol. Microbiol.">
        <title>The Global Catalogue of Microorganisms (GCM) 10K type strain sequencing project: providing services to taxonomists for standard genome sequencing and annotation.</title>
        <authorList>
            <consortium name="The Broad Institute Genomics Platform"/>
            <consortium name="The Broad Institute Genome Sequencing Center for Infectious Disease"/>
            <person name="Wu L."/>
            <person name="Ma J."/>
        </authorList>
    </citation>
    <scope>NUCLEOTIDE SEQUENCE [LARGE SCALE GENOMIC DNA]</scope>
    <source>
        <strain evidence="8 9">CGMCC 1.10390</strain>
    </source>
</reference>
<dbReference type="RefSeq" id="WP_256400289.1">
    <property type="nucleotide sequence ID" value="NZ_JANHJR010000002.1"/>
</dbReference>
<feature type="compositionally biased region" description="Acidic residues" evidence="6">
    <location>
        <begin position="215"/>
        <end position="232"/>
    </location>
</feature>
<keyword evidence="9" id="KW-1185">Reference proteome</keyword>
<keyword evidence="3" id="KW-0285">Flavoprotein</keyword>
<feature type="domain" description="FAD/NAD(P)-binding" evidence="7">
    <location>
        <begin position="239"/>
        <end position="347"/>
    </location>
</feature>
<comment type="similarity">
    <text evidence="2">Belongs to the NADH dehydrogenase family.</text>
</comment>
<dbReference type="Pfam" id="PF07992">
    <property type="entry name" value="Pyr_redox_2"/>
    <property type="match status" value="2"/>
</dbReference>
<proteinExistence type="inferred from homology"/>
<evidence type="ECO:0000313" key="8">
    <source>
        <dbReference type="EMBL" id="MFD1645051.1"/>
    </source>
</evidence>
<sequence>MRVAVLGAGYAGVTLTKKLEKRLPEDVELVLVDDTGVHLVQHELHRVVRQPSLADVITIPLTDLVDRAEVRERRVTGVDREDRVVRFADGTTMSYDVAAVCLGAETAFYDLPGVEEHATPLKRLEHAHRIREEFDAVRGTEGHVVVGGAGLSGVQVAGELAQVAADDREAKMEAEAAEQEEVRISLDEADAEPATDVDDDPADDAVDAAEPSADPGDDEFDTGFDEEFDDFGEFDTLPEAGVTVTLLEQFDSVAPNFPERFQRAVHDQLVERGVDVRTGTTVERATADAVHLEDGTTIEYDQFIWTGGIRGPDAMAGERPVVRSTLSLDRTTFAVGDAARMVDDDGEAVPASSQSAIRAARVAAENIDRMVEHLSDGEPGDFDPRLDRFDFESPGWLVSVGDGAVAQVGPTVFTGRAALALKASVGGGYLSSVGAVRNAVDLVNRELGIDPGDD</sequence>
<evidence type="ECO:0000256" key="4">
    <source>
        <dbReference type="ARBA" id="ARBA00022827"/>
    </source>
</evidence>
<dbReference type="InterPro" id="IPR051169">
    <property type="entry name" value="NADH-Q_oxidoreductase"/>
</dbReference>
<evidence type="ECO:0000256" key="5">
    <source>
        <dbReference type="ARBA" id="ARBA00023002"/>
    </source>
</evidence>
<evidence type="ECO:0000256" key="2">
    <source>
        <dbReference type="ARBA" id="ARBA00005272"/>
    </source>
</evidence>
<feature type="domain" description="FAD/NAD(P)-binding" evidence="7">
    <location>
        <begin position="1"/>
        <end position="165"/>
    </location>
</feature>
<organism evidence="8 9">
    <name type="scientific">Haloarchaeobius litoreus</name>
    <dbReference type="NCBI Taxonomy" id="755306"/>
    <lineage>
        <taxon>Archaea</taxon>
        <taxon>Methanobacteriati</taxon>
        <taxon>Methanobacteriota</taxon>
        <taxon>Stenosarchaea group</taxon>
        <taxon>Halobacteria</taxon>
        <taxon>Halobacteriales</taxon>
        <taxon>Halorubellaceae</taxon>
        <taxon>Haloarchaeobius</taxon>
    </lineage>
</organism>
<feature type="region of interest" description="Disordered" evidence="6">
    <location>
        <begin position="179"/>
        <end position="232"/>
    </location>
</feature>
<dbReference type="Gene3D" id="3.50.50.100">
    <property type="match status" value="2"/>
</dbReference>
<comment type="cofactor">
    <cofactor evidence="1">
        <name>FAD</name>
        <dbReference type="ChEBI" id="CHEBI:57692"/>
    </cofactor>
</comment>
<dbReference type="PANTHER" id="PTHR42913:SF3">
    <property type="entry name" value="64 KDA MITOCHONDRIAL NADH DEHYDROGENASE (EUROFUNG)"/>
    <property type="match status" value="1"/>
</dbReference>
<comment type="caution">
    <text evidence="8">The sequence shown here is derived from an EMBL/GenBank/DDBJ whole genome shotgun (WGS) entry which is preliminary data.</text>
</comment>
<evidence type="ECO:0000256" key="3">
    <source>
        <dbReference type="ARBA" id="ARBA00022630"/>
    </source>
</evidence>
<dbReference type="Proteomes" id="UP001597034">
    <property type="component" value="Unassembled WGS sequence"/>
</dbReference>
<keyword evidence="4" id="KW-0274">FAD</keyword>
<accession>A0ABD6DFE6</accession>
<dbReference type="InterPro" id="IPR036188">
    <property type="entry name" value="FAD/NAD-bd_sf"/>
</dbReference>
<dbReference type="PANTHER" id="PTHR42913">
    <property type="entry name" value="APOPTOSIS-INDUCING FACTOR 1"/>
    <property type="match status" value="1"/>
</dbReference>
<evidence type="ECO:0000256" key="6">
    <source>
        <dbReference type="SAM" id="MobiDB-lite"/>
    </source>
</evidence>
<dbReference type="EC" id="1.6.5.-" evidence="8"/>
<name>A0ABD6DFE6_9EURY</name>
<dbReference type="InterPro" id="IPR023753">
    <property type="entry name" value="FAD/NAD-binding_dom"/>
</dbReference>